<sequence length="132" mass="15494">IQNGYFRKCVDIVDSLCLKFNGNDGRILVVDFSFQEGMFLLICVYAPVCYVDRKLFFIQLEQWVTNNTILIGDFNTKLTRLDIMEGTTLRWDSSRDILKQITLRKGLMDIWRAENPLTHVFSRRVILQQGLR</sequence>
<dbReference type="InterPro" id="IPR036691">
    <property type="entry name" value="Endo/exonu/phosph_ase_sf"/>
</dbReference>
<dbReference type="Ensembl" id="ENSNFUT00015031371.1">
    <property type="protein sequence ID" value="ENSNFUP00015030023.1"/>
    <property type="gene ID" value="ENSNFUG00015014609.1"/>
</dbReference>
<dbReference type="SUPFAM" id="SSF56219">
    <property type="entry name" value="DNase I-like"/>
    <property type="match status" value="1"/>
</dbReference>
<dbReference type="AlphaFoldDB" id="A0A8C6NWC3"/>
<protein>
    <recommendedName>
        <fullName evidence="3">Endonuclease/exonuclease/phosphatase domain-containing protein</fullName>
    </recommendedName>
</protein>
<reference evidence="1" key="2">
    <citation type="submission" date="2025-09" db="UniProtKB">
        <authorList>
            <consortium name="Ensembl"/>
        </authorList>
    </citation>
    <scope>IDENTIFICATION</scope>
</reference>
<dbReference type="Gene3D" id="3.60.10.10">
    <property type="entry name" value="Endonuclease/exonuclease/phosphatase"/>
    <property type="match status" value="1"/>
</dbReference>
<dbReference type="GeneTree" id="ENSGT01000000214919"/>
<keyword evidence="2" id="KW-1185">Reference proteome</keyword>
<name>A0A8C6NWC3_NOTFU</name>
<evidence type="ECO:0000313" key="2">
    <source>
        <dbReference type="Proteomes" id="UP000694548"/>
    </source>
</evidence>
<evidence type="ECO:0000313" key="1">
    <source>
        <dbReference type="Ensembl" id="ENSNFUP00015030023.1"/>
    </source>
</evidence>
<evidence type="ECO:0008006" key="3">
    <source>
        <dbReference type="Google" id="ProtNLM"/>
    </source>
</evidence>
<accession>A0A8C6NWC3</accession>
<organism evidence="1 2">
    <name type="scientific">Nothobranchius furzeri</name>
    <name type="common">Turquoise killifish</name>
    <dbReference type="NCBI Taxonomy" id="105023"/>
    <lineage>
        <taxon>Eukaryota</taxon>
        <taxon>Metazoa</taxon>
        <taxon>Chordata</taxon>
        <taxon>Craniata</taxon>
        <taxon>Vertebrata</taxon>
        <taxon>Euteleostomi</taxon>
        <taxon>Actinopterygii</taxon>
        <taxon>Neopterygii</taxon>
        <taxon>Teleostei</taxon>
        <taxon>Neoteleostei</taxon>
        <taxon>Acanthomorphata</taxon>
        <taxon>Ovalentaria</taxon>
        <taxon>Atherinomorphae</taxon>
        <taxon>Cyprinodontiformes</taxon>
        <taxon>Nothobranchiidae</taxon>
        <taxon>Nothobranchius</taxon>
    </lineage>
</organism>
<dbReference type="Proteomes" id="UP000694548">
    <property type="component" value="Unassembled WGS sequence"/>
</dbReference>
<proteinExistence type="predicted"/>
<reference evidence="1" key="1">
    <citation type="submission" date="2025-08" db="UniProtKB">
        <authorList>
            <consortium name="Ensembl"/>
        </authorList>
    </citation>
    <scope>IDENTIFICATION</scope>
</reference>